<dbReference type="EMBL" id="JBGFFX010000015">
    <property type="protein sequence ID" value="MEY8772689.1"/>
    <property type="molecule type" value="Genomic_DNA"/>
</dbReference>
<organism evidence="1 2">
    <name type="scientific">Erwinia aeris</name>
    <dbReference type="NCBI Taxonomy" id="3239803"/>
    <lineage>
        <taxon>Bacteria</taxon>
        <taxon>Pseudomonadati</taxon>
        <taxon>Pseudomonadota</taxon>
        <taxon>Gammaproteobacteria</taxon>
        <taxon>Enterobacterales</taxon>
        <taxon>Erwiniaceae</taxon>
        <taxon>Erwinia</taxon>
    </lineage>
</organism>
<comment type="caution">
    <text evidence="1">The sequence shown here is derived from an EMBL/GenBank/DDBJ whole genome shotgun (WGS) entry which is preliminary data.</text>
</comment>
<evidence type="ECO:0000313" key="2">
    <source>
        <dbReference type="Proteomes" id="UP001565243"/>
    </source>
</evidence>
<gene>
    <name evidence="1" type="ORF">AB6T85_19970</name>
</gene>
<accession>A0ABV4ECM7</accession>
<dbReference type="RefSeq" id="WP_369896435.1">
    <property type="nucleotide sequence ID" value="NZ_JBGFFX010000015.1"/>
</dbReference>
<dbReference type="Proteomes" id="UP001565243">
    <property type="component" value="Unassembled WGS sequence"/>
</dbReference>
<keyword evidence="2" id="KW-1185">Reference proteome</keyword>
<protein>
    <submittedName>
        <fullName evidence="1">Baseplate protein</fullName>
    </submittedName>
</protein>
<name>A0ABV4ECM7_9GAMM</name>
<sequence>MSTYSRLDDRYIDDDVIRSFMHNEVVAKSTSQDIDLKSHDITPDEEFRPDLVAYRIWGTEELRWAVRIIAGTEAEWDPLPVGAIIYAPPLAWLRDRIRHFASDGQVSDTVDTD</sequence>
<reference evidence="1 2" key="1">
    <citation type="submission" date="2024-07" db="EMBL/GenBank/DDBJ databases">
        <authorList>
            <person name="Hebao G."/>
        </authorList>
    </citation>
    <scope>NUCLEOTIDE SEQUENCE [LARGE SCALE GENOMIC DNA]</scope>
    <source>
        <strain evidence="1 2">ACCC 02193</strain>
    </source>
</reference>
<evidence type="ECO:0000313" key="1">
    <source>
        <dbReference type="EMBL" id="MEY8772689.1"/>
    </source>
</evidence>
<proteinExistence type="predicted"/>